<accession>A0AAN6UD91</accession>
<dbReference type="EMBL" id="MU853430">
    <property type="protein sequence ID" value="KAK4130892.1"/>
    <property type="molecule type" value="Genomic_DNA"/>
</dbReference>
<evidence type="ECO:0000256" key="1">
    <source>
        <dbReference type="SAM" id="MobiDB-lite"/>
    </source>
</evidence>
<proteinExistence type="predicted"/>
<sequence length="138" mass="14863">MTSRDALGLGQGRVAMHHRLQLRPPIGPRQPRAHPRTPHPPPGSGTPCRCQVDNVNRLPLPMASVAACRDLIAPVVPPWAPPGHPRFGRLPSSPRQHRRHLAINRDSDVIGAIIESRNPSPASSLPSAIRCPAMAAVI</sequence>
<evidence type="ECO:0000313" key="2">
    <source>
        <dbReference type="EMBL" id="KAK4130892.1"/>
    </source>
</evidence>
<feature type="region of interest" description="Disordered" evidence="1">
    <location>
        <begin position="23"/>
        <end position="47"/>
    </location>
</feature>
<name>A0AAN6UD91_9PEZI</name>
<comment type="caution">
    <text evidence="2">The sequence shown here is derived from an EMBL/GenBank/DDBJ whole genome shotgun (WGS) entry which is preliminary data.</text>
</comment>
<dbReference type="Proteomes" id="UP001304895">
    <property type="component" value="Unassembled WGS sequence"/>
</dbReference>
<reference evidence="2" key="1">
    <citation type="journal article" date="2023" name="Mol. Phylogenet. Evol.">
        <title>Genome-scale phylogeny and comparative genomics of the fungal order Sordariales.</title>
        <authorList>
            <person name="Hensen N."/>
            <person name="Bonometti L."/>
            <person name="Westerberg I."/>
            <person name="Brannstrom I.O."/>
            <person name="Guillou S."/>
            <person name="Cros-Aarteil S."/>
            <person name="Calhoun S."/>
            <person name="Haridas S."/>
            <person name="Kuo A."/>
            <person name="Mondo S."/>
            <person name="Pangilinan J."/>
            <person name="Riley R."/>
            <person name="LaButti K."/>
            <person name="Andreopoulos B."/>
            <person name="Lipzen A."/>
            <person name="Chen C."/>
            <person name="Yan M."/>
            <person name="Daum C."/>
            <person name="Ng V."/>
            <person name="Clum A."/>
            <person name="Steindorff A."/>
            <person name="Ohm R.A."/>
            <person name="Martin F."/>
            <person name="Silar P."/>
            <person name="Natvig D.O."/>
            <person name="Lalanne C."/>
            <person name="Gautier V."/>
            <person name="Ament-Velasquez S.L."/>
            <person name="Kruys A."/>
            <person name="Hutchinson M.I."/>
            <person name="Powell A.J."/>
            <person name="Barry K."/>
            <person name="Miller A.N."/>
            <person name="Grigoriev I.V."/>
            <person name="Debuchy R."/>
            <person name="Gladieux P."/>
            <person name="Hiltunen Thoren M."/>
            <person name="Johannesson H."/>
        </authorList>
    </citation>
    <scope>NUCLEOTIDE SEQUENCE</scope>
    <source>
        <strain evidence="2">CBS 123565</strain>
    </source>
</reference>
<keyword evidence="3" id="KW-1185">Reference proteome</keyword>
<protein>
    <submittedName>
        <fullName evidence="2">Uncharacterized protein</fullName>
    </submittedName>
</protein>
<dbReference type="AlphaFoldDB" id="A0AAN6UD91"/>
<gene>
    <name evidence="2" type="ORF">BT67DRAFT_205114</name>
</gene>
<reference evidence="2" key="2">
    <citation type="submission" date="2023-05" db="EMBL/GenBank/DDBJ databases">
        <authorList>
            <consortium name="Lawrence Berkeley National Laboratory"/>
            <person name="Steindorff A."/>
            <person name="Hensen N."/>
            <person name="Bonometti L."/>
            <person name="Westerberg I."/>
            <person name="Brannstrom I.O."/>
            <person name="Guillou S."/>
            <person name="Cros-Aarteil S."/>
            <person name="Calhoun S."/>
            <person name="Haridas S."/>
            <person name="Kuo A."/>
            <person name="Mondo S."/>
            <person name="Pangilinan J."/>
            <person name="Riley R."/>
            <person name="Labutti K."/>
            <person name="Andreopoulos B."/>
            <person name="Lipzen A."/>
            <person name="Chen C."/>
            <person name="Yanf M."/>
            <person name="Daum C."/>
            <person name="Ng V."/>
            <person name="Clum A."/>
            <person name="Ohm R."/>
            <person name="Martin F."/>
            <person name="Silar P."/>
            <person name="Natvig D."/>
            <person name="Lalanne C."/>
            <person name="Gautier V."/>
            <person name="Ament-Velasquez S.L."/>
            <person name="Kruys A."/>
            <person name="Hutchinson M.I."/>
            <person name="Powell A.J."/>
            <person name="Barry K."/>
            <person name="Miller A.N."/>
            <person name="Grigoriev I.V."/>
            <person name="Debuchy R."/>
            <person name="Gladieux P."/>
            <person name="Thoren M.H."/>
            <person name="Johannesson H."/>
        </authorList>
    </citation>
    <scope>NUCLEOTIDE SEQUENCE</scope>
    <source>
        <strain evidence="2">CBS 123565</strain>
    </source>
</reference>
<evidence type="ECO:0000313" key="3">
    <source>
        <dbReference type="Proteomes" id="UP001304895"/>
    </source>
</evidence>
<organism evidence="2 3">
    <name type="scientific">Trichocladium antarcticum</name>
    <dbReference type="NCBI Taxonomy" id="1450529"/>
    <lineage>
        <taxon>Eukaryota</taxon>
        <taxon>Fungi</taxon>
        <taxon>Dikarya</taxon>
        <taxon>Ascomycota</taxon>
        <taxon>Pezizomycotina</taxon>
        <taxon>Sordariomycetes</taxon>
        <taxon>Sordariomycetidae</taxon>
        <taxon>Sordariales</taxon>
        <taxon>Chaetomiaceae</taxon>
        <taxon>Trichocladium</taxon>
    </lineage>
</organism>